<reference evidence="3" key="1">
    <citation type="submission" date="2020-09" db="EMBL/GenBank/DDBJ databases">
        <title>Desulfogranum mesoprofundum gen. nov., sp. nov., a novel mesophilic, sulfate-reducing chemolithoautotroph isolated from a deep-sea hydrothermal vent chimney in the Suiyo Seamount.</title>
        <authorList>
            <person name="Hashimoto Y."/>
            <person name="Nakagawa S."/>
        </authorList>
    </citation>
    <scope>NUCLEOTIDE SEQUENCE</scope>
    <source>
        <strain evidence="3">KT2</strain>
    </source>
</reference>
<organism evidence="3 4">
    <name type="scientific">Desulfomarina profundi</name>
    <dbReference type="NCBI Taxonomy" id="2772557"/>
    <lineage>
        <taxon>Bacteria</taxon>
        <taxon>Pseudomonadati</taxon>
        <taxon>Thermodesulfobacteriota</taxon>
        <taxon>Desulfobulbia</taxon>
        <taxon>Desulfobulbales</taxon>
        <taxon>Desulfobulbaceae</taxon>
        <taxon>Desulfomarina</taxon>
    </lineage>
</organism>
<evidence type="ECO:0000313" key="4">
    <source>
        <dbReference type="Proteomes" id="UP000826725"/>
    </source>
</evidence>
<dbReference type="Pfam" id="PF01066">
    <property type="entry name" value="CDP-OH_P_transf"/>
    <property type="match status" value="1"/>
</dbReference>
<protein>
    <submittedName>
        <fullName evidence="3">Membrane protein</fullName>
    </submittedName>
</protein>
<dbReference type="GO" id="GO:0008654">
    <property type="term" value="P:phospholipid biosynthetic process"/>
    <property type="evidence" value="ECO:0007669"/>
    <property type="project" value="InterPro"/>
</dbReference>
<feature type="transmembrane region" description="Helical" evidence="2">
    <location>
        <begin position="148"/>
        <end position="173"/>
    </location>
</feature>
<comment type="similarity">
    <text evidence="1">Belongs to the CDP-alcohol phosphatidyltransferase class-I family.</text>
</comment>
<dbReference type="GO" id="GO:0016780">
    <property type="term" value="F:phosphotransferase activity, for other substituted phosphate groups"/>
    <property type="evidence" value="ECO:0007669"/>
    <property type="project" value="InterPro"/>
</dbReference>
<keyword evidence="2" id="KW-0812">Transmembrane</keyword>
<dbReference type="KEGG" id="dbk:DGMP_39520"/>
<evidence type="ECO:0000256" key="2">
    <source>
        <dbReference type="SAM" id="Phobius"/>
    </source>
</evidence>
<accession>A0A8D5JJ04</accession>
<dbReference type="AlphaFoldDB" id="A0A8D5JJ04"/>
<keyword evidence="2" id="KW-1133">Transmembrane helix</keyword>
<dbReference type="PROSITE" id="PS00379">
    <property type="entry name" value="CDP_ALCOHOL_P_TRANSF"/>
    <property type="match status" value="1"/>
</dbReference>
<feature type="transmembrane region" description="Helical" evidence="2">
    <location>
        <begin position="179"/>
        <end position="200"/>
    </location>
</feature>
<keyword evidence="4" id="KW-1185">Reference proteome</keyword>
<evidence type="ECO:0000256" key="1">
    <source>
        <dbReference type="RuleBase" id="RU003750"/>
    </source>
</evidence>
<feature type="transmembrane region" description="Helical" evidence="2">
    <location>
        <begin position="82"/>
        <end position="103"/>
    </location>
</feature>
<dbReference type="InterPro" id="IPR000462">
    <property type="entry name" value="CDP-OH_P_trans"/>
</dbReference>
<dbReference type="RefSeq" id="WP_228855532.1">
    <property type="nucleotide sequence ID" value="NZ_AP024086.1"/>
</dbReference>
<feature type="transmembrane region" description="Helical" evidence="2">
    <location>
        <begin position="109"/>
        <end position="132"/>
    </location>
</feature>
<dbReference type="Proteomes" id="UP000826725">
    <property type="component" value="Chromosome"/>
</dbReference>
<dbReference type="EMBL" id="AP024086">
    <property type="protein sequence ID" value="BCL63259.1"/>
    <property type="molecule type" value="Genomic_DNA"/>
</dbReference>
<dbReference type="GO" id="GO:0016020">
    <property type="term" value="C:membrane"/>
    <property type="evidence" value="ECO:0007669"/>
    <property type="project" value="InterPro"/>
</dbReference>
<name>A0A8D5JJ04_9BACT</name>
<dbReference type="InterPro" id="IPR048254">
    <property type="entry name" value="CDP_ALCOHOL_P_TRANSF_CS"/>
</dbReference>
<evidence type="ECO:0000313" key="3">
    <source>
        <dbReference type="EMBL" id="BCL63259.1"/>
    </source>
</evidence>
<keyword evidence="2" id="KW-0472">Membrane</keyword>
<sequence length="208" mass="22334">MLDRWALQLVKKPLNAGAVILARHSVSADSVTVAGFAVGLLALPALFMKLYWVALVCILINRVADGLDGAIARIQGPTDGGGFLDITLDFIFYSSVVFGFALADPERNGLAATALLFAFVGTGSSFLAFAIMAEKRGLTNFKYPNKGFFYLAGLAEGTETLCFFVFFCLFPGFFTELAYTFAVICMITVITRVSGGYLALRNDDSGTV</sequence>
<feature type="transmembrane region" description="Helical" evidence="2">
    <location>
        <begin position="33"/>
        <end position="61"/>
    </location>
</feature>
<gene>
    <name evidence="3" type="ORF">DGMP_39520</name>
</gene>
<proteinExistence type="inferred from homology"/>
<keyword evidence="1" id="KW-0808">Transferase</keyword>